<keyword evidence="1" id="KW-0472">Membrane</keyword>
<proteinExistence type="predicted"/>
<keyword evidence="1" id="KW-0812">Transmembrane</keyword>
<organism evidence="2 3">
    <name type="scientific">Stephania cephalantha</name>
    <dbReference type="NCBI Taxonomy" id="152367"/>
    <lineage>
        <taxon>Eukaryota</taxon>
        <taxon>Viridiplantae</taxon>
        <taxon>Streptophyta</taxon>
        <taxon>Embryophyta</taxon>
        <taxon>Tracheophyta</taxon>
        <taxon>Spermatophyta</taxon>
        <taxon>Magnoliopsida</taxon>
        <taxon>Ranunculales</taxon>
        <taxon>Menispermaceae</taxon>
        <taxon>Menispermoideae</taxon>
        <taxon>Cissampelideae</taxon>
        <taxon>Stephania</taxon>
    </lineage>
</organism>
<gene>
    <name evidence="2" type="ORF">Scep_022623</name>
</gene>
<reference evidence="2 3" key="1">
    <citation type="submission" date="2024-01" db="EMBL/GenBank/DDBJ databases">
        <title>Genome assemblies of Stephania.</title>
        <authorList>
            <person name="Yang L."/>
        </authorList>
    </citation>
    <scope>NUCLEOTIDE SEQUENCE [LARGE SCALE GENOMIC DNA]</scope>
    <source>
        <strain evidence="2">JXDWG</strain>
        <tissue evidence="2">Leaf</tissue>
    </source>
</reference>
<sequence>MLFGLFFPYKVEHINNEIVNISPLIFLSFILSCLFFTFWRSNNAFHTVRRIIQQENHLSFALLCFACTVQRHHSSTILSF</sequence>
<accession>A0AAP0I2U5</accession>
<evidence type="ECO:0000313" key="3">
    <source>
        <dbReference type="Proteomes" id="UP001419268"/>
    </source>
</evidence>
<comment type="caution">
    <text evidence="2">The sequence shown here is derived from an EMBL/GenBank/DDBJ whole genome shotgun (WGS) entry which is preliminary data.</text>
</comment>
<keyword evidence="3" id="KW-1185">Reference proteome</keyword>
<feature type="transmembrane region" description="Helical" evidence="1">
    <location>
        <begin position="20"/>
        <end position="39"/>
    </location>
</feature>
<evidence type="ECO:0000256" key="1">
    <source>
        <dbReference type="SAM" id="Phobius"/>
    </source>
</evidence>
<keyword evidence="1" id="KW-1133">Transmembrane helix</keyword>
<evidence type="ECO:0000313" key="2">
    <source>
        <dbReference type="EMBL" id="KAK9105779.1"/>
    </source>
</evidence>
<dbReference type="Proteomes" id="UP001419268">
    <property type="component" value="Unassembled WGS sequence"/>
</dbReference>
<protein>
    <submittedName>
        <fullName evidence="2">Uncharacterized protein</fullName>
    </submittedName>
</protein>
<dbReference type="AlphaFoldDB" id="A0AAP0I2U5"/>
<name>A0AAP0I2U5_9MAGN</name>
<dbReference type="EMBL" id="JBBNAG010000009">
    <property type="protein sequence ID" value="KAK9105779.1"/>
    <property type="molecule type" value="Genomic_DNA"/>
</dbReference>